<dbReference type="RefSeq" id="XP_046068957.1">
    <property type="nucleotide sequence ID" value="XM_046212990.1"/>
</dbReference>
<feature type="domain" description="DUF2293" evidence="2">
    <location>
        <begin position="157"/>
        <end position="239"/>
    </location>
</feature>
<sequence length="859" mass="97594">MARLQRRPGATRAQNGLARAKFRKHKVIMESITQKKKKLRSIVYFEAEAPAGYTFIPAGNPRFTTVCKEVCRKQGLKVFAVTTTPHQKTHGLSQQVHRVGYHFPSTVVARACMELGVYLTENGTVLSIEQFNTNIANERNGTEISQVTINTEARDVIRDLFPNIPDDDVNQIIKTAFQKGQQKVGTAVELPLARRAQLAVVAHIRHLYTDYDRLLKKTSFQEARRNVEESTLEKLVQWRGEDDNGVPELEDVFREVIVISDDEDEDDEDEGHPTRDEESNTINHDSSVEILSSNVVTDRVDVEDEQENNQAADFTRGFRLVHKGPSQETNKSKIDRRGFSRYQAWDRAIGRYRERRSFQDRERGYFHNREISDKNNNHPQWISEAIVNERPNHQPITVGSNLGLQLQSTSRTESPRNGDKLYTENHSLQHNDDRPYPSVSRRNAPDILHFPDGSIFSKIPSSTPEGRPQPSADIPVAPVFVAGPSTAFGLHYENPRKRIHPSGILATNYDGGDLLPHEQTIFPSIEGSDLSAIEKSLARNRAYDSYSLHRTVHRDAIAQLDRPIEDLSRKIDVINLTDEGKDYPKRRRLQLEQISSDLRRPVSCENIALHRLGDKRLPIIPPLTARNRHIGQALDNRDVYRMPIASRDSNFLMEEHLEQPIHTITRPEASLEKSSMKAGLAPTGDYIRDDHRYTVDPYLDTLKQSKGPMLSNENYLVELPRNKVTQKPYIAGHPHFSYRPDNSGWRSKANDYEYQRGIIDAEDYTRPSSAHGPQQHVGLLQPGERHEPDHPNARLDPRAASWGSRSSVPQYSPAPSSHKLHGFRASSRGSPSATQKKKDGLPVSAIRRYEVQLEKSMNP</sequence>
<evidence type="ECO:0000256" key="1">
    <source>
        <dbReference type="SAM" id="MobiDB-lite"/>
    </source>
</evidence>
<evidence type="ECO:0000313" key="3">
    <source>
        <dbReference type="EMBL" id="KAH8693084.1"/>
    </source>
</evidence>
<feature type="region of interest" description="Disordered" evidence="1">
    <location>
        <begin position="260"/>
        <end position="288"/>
    </location>
</feature>
<dbReference type="EMBL" id="JAJTJA010000010">
    <property type="protein sequence ID" value="KAH8693084.1"/>
    <property type="molecule type" value="Genomic_DNA"/>
</dbReference>
<dbReference type="GeneID" id="70243277"/>
<reference evidence="3" key="1">
    <citation type="submission" date="2021-12" db="EMBL/GenBank/DDBJ databases">
        <title>Convergent genome expansion in fungi linked to evolution of root-endophyte symbiosis.</title>
        <authorList>
            <consortium name="DOE Joint Genome Institute"/>
            <person name="Ke Y.-H."/>
            <person name="Bonito G."/>
            <person name="Liao H.-L."/>
            <person name="Looney B."/>
            <person name="Rojas-Flechas A."/>
            <person name="Nash J."/>
            <person name="Hameed K."/>
            <person name="Schadt C."/>
            <person name="Martin F."/>
            <person name="Crous P.W."/>
            <person name="Miettinen O."/>
            <person name="Magnuson J.K."/>
            <person name="Labbe J."/>
            <person name="Jacobson D."/>
            <person name="Doktycz M.J."/>
            <person name="Veneault-Fourrey C."/>
            <person name="Kuo A."/>
            <person name="Mondo S."/>
            <person name="Calhoun S."/>
            <person name="Riley R."/>
            <person name="Ohm R."/>
            <person name="LaButti K."/>
            <person name="Andreopoulos B."/>
            <person name="Pangilinan J."/>
            <person name="Nolan M."/>
            <person name="Tritt A."/>
            <person name="Clum A."/>
            <person name="Lipzen A."/>
            <person name="Daum C."/>
            <person name="Barry K."/>
            <person name="Grigoriev I.V."/>
            <person name="Vilgalys R."/>
        </authorList>
    </citation>
    <scope>NUCLEOTIDE SEQUENCE</scope>
    <source>
        <strain evidence="3">PMI_201</strain>
    </source>
</reference>
<accession>A0AAD4KQA4</accession>
<feature type="compositionally biased region" description="Polar residues" evidence="1">
    <location>
        <begin position="394"/>
        <end position="412"/>
    </location>
</feature>
<dbReference type="Pfam" id="PF10056">
    <property type="entry name" value="DUF2293"/>
    <property type="match status" value="1"/>
</dbReference>
<organism evidence="3 4">
    <name type="scientific">Talaromyces proteolyticus</name>
    <dbReference type="NCBI Taxonomy" id="1131652"/>
    <lineage>
        <taxon>Eukaryota</taxon>
        <taxon>Fungi</taxon>
        <taxon>Dikarya</taxon>
        <taxon>Ascomycota</taxon>
        <taxon>Pezizomycotina</taxon>
        <taxon>Eurotiomycetes</taxon>
        <taxon>Eurotiomycetidae</taxon>
        <taxon>Eurotiales</taxon>
        <taxon>Trichocomaceae</taxon>
        <taxon>Talaromyces</taxon>
        <taxon>Talaromyces sect. Bacilispori</taxon>
    </lineage>
</organism>
<comment type="caution">
    <text evidence="3">The sequence shown here is derived from an EMBL/GenBank/DDBJ whole genome shotgun (WGS) entry which is preliminary data.</text>
</comment>
<proteinExistence type="predicted"/>
<dbReference type="PANTHER" id="PTHR38113">
    <property type="match status" value="1"/>
</dbReference>
<feature type="region of interest" description="Disordered" evidence="1">
    <location>
        <begin position="764"/>
        <end position="845"/>
    </location>
</feature>
<dbReference type="InterPro" id="IPR018744">
    <property type="entry name" value="DUF2293"/>
</dbReference>
<feature type="compositionally biased region" description="Acidic residues" evidence="1">
    <location>
        <begin position="260"/>
        <end position="270"/>
    </location>
</feature>
<keyword evidence="4" id="KW-1185">Reference proteome</keyword>
<gene>
    <name evidence="3" type="ORF">BGW36DRAFT_33749</name>
</gene>
<dbReference type="AlphaFoldDB" id="A0AAD4KQA4"/>
<name>A0AAD4KQA4_9EURO</name>
<evidence type="ECO:0000259" key="2">
    <source>
        <dbReference type="Pfam" id="PF10056"/>
    </source>
</evidence>
<dbReference type="PANTHER" id="PTHR38113:SF1">
    <property type="entry name" value="DUF2293 DOMAIN-CONTAINING PROTEIN"/>
    <property type="match status" value="1"/>
</dbReference>
<evidence type="ECO:0000313" key="4">
    <source>
        <dbReference type="Proteomes" id="UP001201262"/>
    </source>
</evidence>
<feature type="region of interest" description="Disordered" evidence="1">
    <location>
        <begin position="393"/>
        <end position="441"/>
    </location>
</feature>
<protein>
    <recommendedName>
        <fullName evidence="2">DUF2293 domain-containing protein</fullName>
    </recommendedName>
</protein>
<feature type="compositionally biased region" description="Basic and acidic residues" evidence="1">
    <location>
        <begin position="413"/>
        <end position="435"/>
    </location>
</feature>
<feature type="compositionally biased region" description="Basic and acidic residues" evidence="1">
    <location>
        <begin position="783"/>
        <end position="797"/>
    </location>
</feature>
<dbReference type="Proteomes" id="UP001201262">
    <property type="component" value="Unassembled WGS sequence"/>
</dbReference>
<feature type="compositionally biased region" description="Polar residues" evidence="1">
    <location>
        <begin position="803"/>
        <end position="815"/>
    </location>
</feature>